<protein>
    <submittedName>
        <fullName evidence="2">TIGR03086 family protein</fullName>
    </submittedName>
</protein>
<name>A0A3A4L7G9_9NOCA</name>
<dbReference type="AlphaFoldDB" id="A0A3A4L7G9"/>
<evidence type="ECO:0000259" key="1">
    <source>
        <dbReference type="Pfam" id="PF11716"/>
    </source>
</evidence>
<feature type="domain" description="Mycothiol-dependent maleylpyruvate isomerase metal-binding" evidence="1">
    <location>
        <begin position="14"/>
        <end position="134"/>
    </location>
</feature>
<organism evidence="2 3">
    <name type="scientific">Nocardia panacis</name>
    <dbReference type="NCBI Taxonomy" id="2340916"/>
    <lineage>
        <taxon>Bacteria</taxon>
        <taxon>Bacillati</taxon>
        <taxon>Actinomycetota</taxon>
        <taxon>Actinomycetes</taxon>
        <taxon>Mycobacteriales</taxon>
        <taxon>Nocardiaceae</taxon>
        <taxon>Nocardia</taxon>
    </lineage>
</organism>
<dbReference type="EMBL" id="QZFU01000012">
    <property type="protein sequence ID" value="RJO78832.1"/>
    <property type="molecule type" value="Genomic_DNA"/>
</dbReference>
<dbReference type="SUPFAM" id="SSF109854">
    <property type="entry name" value="DinB/YfiT-like putative metalloenzymes"/>
    <property type="match status" value="1"/>
</dbReference>
<evidence type="ECO:0000313" key="2">
    <source>
        <dbReference type="EMBL" id="RJO78832.1"/>
    </source>
</evidence>
<dbReference type="Proteomes" id="UP000266677">
    <property type="component" value="Unassembled WGS sequence"/>
</dbReference>
<comment type="caution">
    <text evidence="2">The sequence shown here is derived from an EMBL/GenBank/DDBJ whole genome shotgun (WGS) entry which is preliminary data.</text>
</comment>
<dbReference type="RefSeq" id="WP_120038337.1">
    <property type="nucleotide sequence ID" value="NZ_QZFU01000012.1"/>
</dbReference>
<keyword evidence="3" id="KW-1185">Reference proteome</keyword>
<gene>
    <name evidence="2" type="ORF">D5S18_04760</name>
</gene>
<dbReference type="InterPro" id="IPR017517">
    <property type="entry name" value="Maleyloyr_isom"/>
</dbReference>
<dbReference type="GO" id="GO:0046872">
    <property type="term" value="F:metal ion binding"/>
    <property type="evidence" value="ECO:0007669"/>
    <property type="project" value="InterPro"/>
</dbReference>
<accession>A0A3A4L7G9</accession>
<dbReference type="InterPro" id="IPR017520">
    <property type="entry name" value="CHP03086"/>
</dbReference>
<dbReference type="Gene3D" id="1.20.120.450">
    <property type="entry name" value="dinb family like domain"/>
    <property type="match status" value="1"/>
</dbReference>
<evidence type="ECO:0000313" key="3">
    <source>
        <dbReference type="Proteomes" id="UP000266677"/>
    </source>
</evidence>
<dbReference type="InterPro" id="IPR024344">
    <property type="entry name" value="MDMPI_metal-binding"/>
</dbReference>
<dbReference type="NCBIfam" id="TIGR03086">
    <property type="entry name" value="TIGR03086 family metal-binding protein"/>
    <property type="match status" value="1"/>
</dbReference>
<dbReference type="Pfam" id="PF11716">
    <property type="entry name" value="MDMPI_N"/>
    <property type="match status" value="1"/>
</dbReference>
<dbReference type="OrthoDB" id="5185819at2"/>
<dbReference type="InterPro" id="IPR034660">
    <property type="entry name" value="DinB/YfiT-like"/>
</dbReference>
<reference evidence="2 3" key="1">
    <citation type="submission" date="2018-09" db="EMBL/GenBank/DDBJ databases">
        <title>YIM PH21274 draft genome.</title>
        <authorList>
            <person name="Miao C."/>
        </authorList>
    </citation>
    <scope>NUCLEOTIDE SEQUENCE [LARGE SCALE GENOMIC DNA]</scope>
    <source>
        <strain evidence="2 3">YIM PH 21724</strain>
    </source>
</reference>
<proteinExistence type="predicted"/>
<sequence>MSTVSELVALHERALRLTTDLVAGIAADQLDNETPCAKWDLRALLTHMTIQNHGFAEAALGRGNDLALWETRELADPVAEYLTASAELSAAFAAPDLAERELVLLEMRTDGGFPPELAVRFQIVDCVVHAWDVARAIGASVSLDDDPELAAESRRIAEFVPGGEIRLTENAPFGPMLEVPEGAGTLDRILLLLGRDPQWAHA</sequence>
<dbReference type="NCBIfam" id="TIGR03083">
    <property type="entry name" value="maleylpyruvate isomerase family mycothiol-dependent enzyme"/>
    <property type="match status" value="1"/>
</dbReference>